<evidence type="ECO:0000256" key="8">
    <source>
        <dbReference type="ARBA" id="ARBA00023125"/>
    </source>
</evidence>
<keyword evidence="6 10" id="KW-0269">Exonuclease</keyword>
<evidence type="ECO:0000256" key="2">
    <source>
        <dbReference type="ARBA" id="ARBA00022741"/>
    </source>
</evidence>
<dbReference type="OrthoDB" id="9762834at2"/>
<dbReference type="InterPro" id="IPR041500">
    <property type="entry name" value="RecC_C"/>
</dbReference>
<dbReference type="InterPro" id="IPR013986">
    <property type="entry name" value="DExx_box_DNA_helicase_dom_sf"/>
</dbReference>
<dbReference type="GO" id="GO:0003678">
    <property type="term" value="F:DNA helicase activity"/>
    <property type="evidence" value="ECO:0007669"/>
    <property type="project" value="UniProtKB-UniRule"/>
</dbReference>
<evidence type="ECO:0000256" key="6">
    <source>
        <dbReference type="ARBA" id="ARBA00022839"/>
    </source>
</evidence>
<evidence type="ECO:0000256" key="3">
    <source>
        <dbReference type="ARBA" id="ARBA00022763"/>
    </source>
</evidence>
<name>A0A3G9J3J3_9ACTN</name>
<keyword evidence="3 10" id="KW-0227">DNA damage</keyword>
<keyword evidence="13" id="KW-1185">Reference proteome</keyword>
<dbReference type="Gene3D" id="3.40.50.10930">
    <property type="match status" value="1"/>
</dbReference>
<dbReference type="PANTHER" id="PTHR30591">
    <property type="entry name" value="RECBCD ENZYME SUBUNIT RECC"/>
    <property type="match status" value="1"/>
</dbReference>
<gene>
    <name evidence="10 12" type="primary">recC</name>
    <name evidence="12" type="ORF">Back2_18660</name>
</gene>
<keyword evidence="1 10" id="KW-0540">Nuclease</keyword>
<dbReference type="PIRSF" id="PIRSF000980">
    <property type="entry name" value="RecC"/>
    <property type="match status" value="1"/>
</dbReference>
<keyword evidence="2 10" id="KW-0547">Nucleotide-binding</keyword>
<evidence type="ECO:0000313" key="13">
    <source>
        <dbReference type="Proteomes" id="UP000271573"/>
    </source>
</evidence>
<sequence>MTIHLHRASRTDQLAEGLGELLATPLADPFATDVVVVPTHGVERWLSQRLADRLGVCAGVDFKTPWSLFAALRDDDDPWSPDAIVWPLLDVIDESLGEDWAAPLAHHLGEDREGEERELRRGRRFATARRLSRLFGAYATQRPSLIVDWAAGKDTDGAGSVLPTDLAWQPRLWRALAGRMEAVPPHVRQAEAIRQLREEPGASDLPPRLSLFGHTRMSVVDAELVGALGVHRDVHLWLPHPSAPMWESLQDLSGSVARADDRSHERLGHPLLRSLGRDVRELQRTVGPIADEVSVLPDPAATDTLLGWLQSDLRADAVSTPRTLTADDRSVQIHGCHGPARQVEVLREVLLGLLADDPTLEPRDIVVMCPDVEAYAPLILSVFGSDGTHPAGRLRLSLADRAADQINPLLDVLMRLVDLADGRAAADVLLDLAAAAPVRRRFGWDDSDLETLEAWVREAGIRWGFDVAHRAEFGLGEFVSNTWEFGLDRLALGAAMSADSRAWVDRTLPLDAVGSADLETAGRVMEFVDRVQMAADSLRGYGTASDWRDSLERALDAIASPTDTWQRGHVQRTLRERLPATSAHLQLADVRALLADAFAGRPTRSSFRTGAITVCTMAPMRSVPHRVVCVVGIDDGVFPRVGITDGDDVLARAPRTGERDVRSEDRQLLLDAVMAATQTLVITYTGADVHSGQTRPPSVPLGELLDALDDTATAAGGRASEVVTRHHPLQPHDARNFASTAPFSFDRVALAAAQASVGVRTRHLKPVDDQLPAETGDINLADLVAFFGGPTRAYFKQRLEVTLPRDEEPLDVAIPIEAVGLDEWSIGDCVLRDLLSGASIEDVRQREWRRGALPPGRLGWRRLTEIIENALPVARGIVGHRQSEPRVVDVDVDLGAGRRLRGSVADLYGHRIAAASYSRLNGKARLQSWVRLLALTAADPDHAWASVTVGRGRGGTAEMSQFGHLDHRADEWLRELIAVFDAGRRQPIPLPLKSSYAYAEQRHSRRSVEDAIKRADTYWYADQKFNRPGERDEPVAVAAWGHGATLLDFGPPLPGEEFPGETTRFGALAMRVWSPLFAAEVGR</sequence>
<dbReference type="GO" id="GO:0000724">
    <property type="term" value="P:double-strand break repair via homologous recombination"/>
    <property type="evidence" value="ECO:0007669"/>
    <property type="project" value="UniProtKB-UniRule"/>
</dbReference>
<evidence type="ECO:0000256" key="1">
    <source>
        <dbReference type="ARBA" id="ARBA00022722"/>
    </source>
</evidence>
<dbReference type="InterPro" id="IPR011335">
    <property type="entry name" value="Restrct_endonuc-II-like"/>
</dbReference>
<comment type="similarity">
    <text evidence="10">Belongs to the RecC family.</text>
</comment>
<dbReference type="SUPFAM" id="SSF52540">
    <property type="entry name" value="P-loop containing nucleoside triphosphate hydrolases"/>
    <property type="match status" value="2"/>
</dbReference>
<keyword evidence="8 10" id="KW-0238">DNA-binding</keyword>
<dbReference type="AlphaFoldDB" id="A0A3G9J3J3"/>
<dbReference type="EMBL" id="AP019307">
    <property type="protein sequence ID" value="BBH17579.1"/>
    <property type="molecule type" value="Genomic_DNA"/>
</dbReference>
<protein>
    <recommendedName>
        <fullName evidence="10">RecBCD enzyme subunit RecC</fullName>
    </recommendedName>
    <alternativeName>
        <fullName evidence="10">Exonuclease V subunit RecC</fullName>
        <shortName evidence="10">ExoV subunit RecC</shortName>
    </alternativeName>
    <alternativeName>
        <fullName evidence="10">Helicase/nuclease RecBCD subunit RecC</fullName>
    </alternativeName>
</protein>
<evidence type="ECO:0000256" key="4">
    <source>
        <dbReference type="ARBA" id="ARBA00022801"/>
    </source>
</evidence>
<dbReference type="GO" id="GO:0005524">
    <property type="term" value="F:ATP binding"/>
    <property type="evidence" value="ECO:0007669"/>
    <property type="project" value="UniProtKB-UniRule"/>
</dbReference>
<keyword evidence="9 10" id="KW-0234">DNA repair</keyword>
<dbReference type="PANTHER" id="PTHR30591:SF1">
    <property type="entry name" value="RECBCD ENZYME SUBUNIT RECC"/>
    <property type="match status" value="1"/>
</dbReference>
<dbReference type="GO" id="GO:0009338">
    <property type="term" value="C:exodeoxyribonuclease V complex"/>
    <property type="evidence" value="ECO:0007669"/>
    <property type="project" value="InterPro"/>
</dbReference>
<dbReference type="Proteomes" id="UP000271573">
    <property type="component" value="Chromosome"/>
</dbReference>
<keyword evidence="4 10" id="KW-0378">Hydrolase</keyword>
<dbReference type="Gene3D" id="3.40.50.300">
    <property type="entry name" value="P-loop containing nucleotide triphosphate hydrolases"/>
    <property type="match status" value="2"/>
</dbReference>
<dbReference type="RefSeq" id="WP_125568837.1">
    <property type="nucleotide sequence ID" value="NZ_AP019307.1"/>
</dbReference>
<dbReference type="NCBIfam" id="TIGR01450">
    <property type="entry name" value="recC"/>
    <property type="match status" value="1"/>
</dbReference>
<dbReference type="HAMAP" id="MF_01486">
    <property type="entry name" value="RecC"/>
    <property type="match status" value="1"/>
</dbReference>
<evidence type="ECO:0000259" key="11">
    <source>
        <dbReference type="Pfam" id="PF17946"/>
    </source>
</evidence>
<keyword evidence="7 10" id="KW-0067">ATP-binding</keyword>
<comment type="function">
    <text evidence="10">A helicase/nuclease that prepares dsDNA breaks (DSB) for recombinational DNA repair. Binds to DSBs and unwinds DNA via a highly rapid and processive ATP-dependent bidirectional helicase activity. Unwinds dsDNA until it encounters a Chi (crossover hotspot instigator) sequence from the 3' direction. Cuts ssDNA a few nucleotides 3' to the Chi site. The properties and activities of the enzyme are changed at Chi. The Chi-altered holoenzyme produces a long 3'-ssDNA overhang and facilitates RecA-binding to the ssDNA for homologous DNA recombination and repair. Holoenzyme degrades any linearized DNA that is unable to undergo homologous recombination. In the holoenzyme this subunit recognizes the wild-type Chi sequence, and when added to isolated RecB increases its ATP-dependent helicase processivity.</text>
</comment>
<evidence type="ECO:0000313" key="12">
    <source>
        <dbReference type="EMBL" id="BBH17579.1"/>
    </source>
</evidence>
<dbReference type="InterPro" id="IPR027417">
    <property type="entry name" value="P-loop_NTPase"/>
</dbReference>
<dbReference type="Gene3D" id="1.10.10.160">
    <property type="match status" value="1"/>
</dbReference>
<keyword evidence="5 10" id="KW-0347">Helicase</keyword>
<dbReference type="GO" id="GO:0003677">
    <property type="term" value="F:DNA binding"/>
    <property type="evidence" value="ECO:0007669"/>
    <property type="project" value="UniProtKB-UniRule"/>
</dbReference>
<comment type="miscellaneous">
    <text evidence="10">In the RecBCD complex, RecB has a slow 3'-5' helicase, an exonuclease activity and loads RecA onto ssDNA, RecD has a fast 5'-3' helicase activity, while RecC stimulates the ATPase and processivity of the RecB helicase and contributes to recognition of the Chi site.</text>
</comment>
<dbReference type="GO" id="GO:0008854">
    <property type="term" value="F:exodeoxyribonuclease V activity"/>
    <property type="evidence" value="ECO:0007669"/>
    <property type="project" value="InterPro"/>
</dbReference>
<evidence type="ECO:0000256" key="10">
    <source>
        <dbReference type="HAMAP-Rule" id="MF_01486"/>
    </source>
</evidence>
<dbReference type="SUPFAM" id="SSF52980">
    <property type="entry name" value="Restriction endonuclease-like"/>
    <property type="match status" value="1"/>
</dbReference>
<proteinExistence type="inferred from homology"/>
<evidence type="ECO:0000256" key="9">
    <source>
        <dbReference type="ARBA" id="ARBA00023204"/>
    </source>
</evidence>
<dbReference type="Pfam" id="PF04257">
    <property type="entry name" value="Exonuc_V_gamma"/>
    <property type="match status" value="1"/>
</dbReference>
<accession>A0A3G9J3J3</accession>
<dbReference type="Pfam" id="PF17946">
    <property type="entry name" value="RecC_C"/>
    <property type="match status" value="1"/>
</dbReference>
<reference evidence="12 13" key="1">
    <citation type="submission" date="2018-11" db="EMBL/GenBank/DDBJ databases">
        <title>Complete genome sequence of Nocardioides baekrokdamisoli strain KCTC 39748.</title>
        <authorList>
            <person name="Kang S.W."/>
            <person name="Lee K.C."/>
            <person name="Kim K.K."/>
            <person name="Kim J.S."/>
            <person name="Kim D.S."/>
            <person name="Ko S.H."/>
            <person name="Yang S.H."/>
            <person name="Shin Y.K."/>
            <person name="Lee J.S."/>
        </authorList>
    </citation>
    <scope>NUCLEOTIDE SEQUENCE [LARGE SCALE GENOMIC DNA]</scope>
    <source>
        <strain evidence="12 13">KCTC 39748</strain>
    </source>
</reference>
<feature type="domain" description="RecC C-terminal" evidence="11">
    <location>
        <begin position="777"/>
        <end position="1003"/>
    </location>
</feature>
<evidence type="ECO:0000256" key="7">
    <source>
        <dbReference type="ARBA" id="ARBA00022840"/>
    </source>
</evidence>
<organism evidence="12 13">
    <name type="scientific">Nocardioides baekrokdamisoli</name>
    <dbReference type="NCBI Taxonomy" id="1804624"/>
    <lineage>
        <taxon>Bacteria</taxon>
        <taxon>Bacillati</taxon>
        <taxon>Actinomycetota</taxon>
        <taxon>Actinomycetes</taxon>
        <taxon>Propionibacteriales</taxon>
        <taxon>Nocardioidaceae</taxon>
        <taxon>Nocardioides</taxon>
    </lineage>
</organism>
<dbReference type="KEGG" id="nbe:Back2_18660"/>
<evidence type="ECO:0000256" key="5">
    <source>
        <dbReference type="ARBA" id="ARBA00022806"/>
    </source>
</evidence>
<dbReference type="InterPro" id="IPR006697">
    <property type="entry name" value="RecC"/>
</dbReference>
<comment type="subunit">
    <text evidence="10">Heterotrimer of RecB, RecC and RecD. All subunits contribute to DNA-binding.</text>
</comment>